<feature type="binding site" evidence="8">
    <location>
        <position position="71"/>
    </location>
    <ligand>
        <name>GTP</name>
        <dbReference type="ChEBI" id="CHEBI:37565"/>
    </ligand>
</feature>
<comment type="caution">
    <text evidence="10">The sequence shown here is derived from an EMBL/GenBank/DDBJ whole genome shotgun (WGS) entry which is preliminary data.</text>
</comment>
<dbReference type="PANTHER" id="PTHR19136">
    <property type="entry name" value="MOLYBDENUM COFACTOR GUANYLYLTRANSFERASE"/>
    <property type="match status" value="1"/>
</dbReference>
<keyword evidence="5 8" id="KW-0460">Magnesium</keyword>
<evidence type="ECO:0000313" key="10">
    <source>
        <dbReference type="EMBL" id="NNM72227.1"/>
    </source>
</evidence>
<evidence type="ECO:0000313" key="11">
    <source>
        <dbReference type="Proteomes" id="UP000564885"/>
    </source>
</evidence>
<comment type="catalytic activity">
    <reaction evidence="8">
        <text>Mo-molybdopterin + GTP + H(+) = Mo-molybdopterin guanine dinucleotide + diphosphate</text>
        <dbReference type="Rhea" id="RHEA:34243"/>
        <dbReference type="ChEBI" id="CHEBI:15378"/>
        <dbReference type="ChEBI" id="CHEBI:33019"/>
        <dbReference type="ChEBI" id="CHEBI:37565"/>
        <dbReference type="ChEBI" id="CHEBI:71302"/>
        <dbReference type="ChEBI" id="CHEBI:71310"/>
        <dbReference type="EC" id="2.7.7.77"/>
    </reaction>
</comment>
<evidence type="ECO:0000256" key="1">
    <source>
        <dbReference type="ARBA" id="ARBA00022490"/>
    </source>
</evidence>
<dbReference type="Proteomes" id="UP000564885">
    <property type="component" value="Unassembled WGS sequence"/>
</dbReference>
<dbReference type="GO" id="GO:1902758">
    <property type="term" value="P:bis(molybdopterin guanine dinucleotide)molybdenum biosynthetic process"/>
    <property type="evidence" value="ECO:0007669"/>
    <property type="project" value="TreeGrafter"/>
</dbReference>
<keyword evidence="3 8" id="KW-0479">Metal-binding</keyword>
<accession>A0A849I894</accession>
<evidence type="ECO:0000256" key="2">
    <source>
        <dbReference type="ARBA" id="ARBA00022679"/>
    </source>
</evidence>
<keyword evidence="1 8" id="KW-0963">Cytoplasm</keyword>
<keyword evidence="7 8" id="KW-0501">Molybdenum cofactor biosynthesis</keyword>
<dbReference type="GO" id="GO:0005525">
    <property type="term" value="F:GTP binding"/>
    <property type="evidence" value="ECO:0007669"/>
    <property type="project" value="UniProtKB-UniRule"/>
</dbReference>
<comment type="similarity">
    <text evidence="8">Belongs to the MobA family.</text>
</comment>
<evidence type="ECO:0000256" key="5">
    <source>
        <dbReference type="ARBA" id="ARBA00022842"/>
    </source>
</evidence>
<feature type="binding site" evidence="8">
    <location>
        <position position="106"/>
    </location>
    <ligand>
        <name>Mg(2+)</name>
        <dbReference type="ChEBI" id="CHEBI:18420"/>
    </ligand>
</feature>
<comment type="subunit">
    <text evidence="8">Monomer.</text>
</comment>
<evidence type="ECO:0000259" key="9">
    <source>
        <dbReference type="Pfam" id="PF12804"/>
    </source>
</evidence>
<feature type="binding site" evidence="8">
    <location>
        <position position="53"/>
    </location>
    <ligand>
        <name>GTP</name>
        <dbReference type="ChEBI" id="CHEBI:37565"/>
    </ligand>
</feature>
<keyword evidence="2 8" id="KW-0808">Transferase</keyword>
<evidence type="ECO:0000256" key="4">
    <source>
        <dbReference type="ARBA" id="ARBA00022741"/>
    </source>
</evidence>
<evidence type="ECO:0000256" key="6">
    <source>
        <dbReference type="ARBA" id="ARBA00023134"/>
    </source>
</evidence>
<dbReference type="InterPro" id="IPR029044">
    <property type="entry name" value="Nucleotide-diphossugar_trans"/>
</dbReference>
<dbReference type="EC" id="2.7.7.77" evidence="8"/>
<protein>
    <recommendedName>
        <fullName evidence="8">Molybdenum cofactor guanylyltransferase</fullName>
        <shortName evidence="8">MoCo guanylyltransferase</shortName>
        <ecNumber evidence="8">2.7.7.77</ecNumber>
    </recommendedName>
    <alternativeName>
        <fullName evidence="8">GTP:molybdopterin guanylyltransferase</fullName>
    </alternativeName>
    <alternativeName>
        <fullName evidence="8">Mo-MPT guanylyltransferase</fullName>
    </alternativeName>
    <alternativeName>
        <fullName evidence="8">Molybdopterin guanylyltransferase</fullName>
    </alternativeName>
    <alternativeName>
        <fullName evidence="8">Molybdopterin-guanine dinucleotide synthase</fullName>
        <shortName evidence="8">MGD synthase</shortName>
    </alternativeName>
</protein>
<dbReference type="InterPro" id="IPR013482">
    <property type="entry name" value="Molybde_CF_guanTrfase"/>
</dbReference>
<comment type="subcellular location">
    <subcellularLocation>
        <location evidence="8">Cytoplasm</location>
    </subcellularLocation>
</comment>
<dbReference type="EMBL" id="JABEPP010000002">
    <property type="protein sequence ID" value="NNM72227.1"/>
    <property type="molecule type" value="Genomic_DNA"/>
</dbReference>
<evidence type="ECO:0000256" key="3">
    <source>
        <dbReference type="ARBA" id="ARBA00022723"/>
    </source>
</evidence>
<dbReference type="Pfam" id="PF12804">
    <property type="entry name" value="NTP_transf_3"/>
    <property type="match status" value="1"/>
</dbReference>
<dbReference type="GO" id="GO:0061603">
    <property type="term" value="F:molybdenum cofactor guanylyltransferase activity"/>
    <property type="evidence" value="ECO:0007669"/>
    <property type="project" value="UniProtKB-EC"/>
</dbReference>
<proteinExistence type="inferred from homology"/>
<dbReference type="Gene3D" id="3.90.550.10">
    <property type="entry name" value="Spore Coat Polysaccharide Biosynthesis Protein SpsA, Chain A"/>
    <property type="match status" value="1"/>
</dbReference>
<dbReference type="CDD" id="cd02503">
    <property type="entry name" value="MobA"/>
    <property type="match status" value="1"/>
</dbReference>
<keyword evidence="4 8" id="KW-0547">Nucleotide-binding</keyword>
<comment type="function">
    <text evidence="8">Transfers a GMP moiety from GTP to Mo-molybdopterin (Mo-MPT) cofactor (Moco or molybdenum cofactor) to form Mo-molybdopterin guanine dinucleotide (Mo-MGD) cofactor.</text>
</comment>
<name>A0A849I894_9HYPH</name>
<dbReference type="SUPFAM" id="SSF53448">
    <property type="entry name" value="Nucleotide-diphospho-sugar transferases"/>
    <property type="match status" value="1"/>
</dbReference>
<comment type="domain">
    <text evidence="8">The N-terminal domain determines nucleotide recognition and specific binding, while the C-terminal domain determines the specific binding to the target protein.</text>
</comment>
<dbReference type="HAMAP" id="MF_00316">
    <property type="entry name" value="MobA"/>
    <property type="match status" value="1"/>
</dbReference>
<keyword evidence="6 8" id="KW-0342">GTP-binding</keyword>
<reference evidence="10 11" key="1">
    <citation type="submission" date="2020-04" db="EMBL/GenBank/DDBJ databases">
        <title>Enterovirga sp. isolate from soil.</title>
        <authorList>
            <person name="Chea S."/>
            <person name="Kim D.-U."/>
        </authorList>
    </citation>
    <scope>NUCLEOTIDE SEQUENCE [LARGE SCALE GENOMIC DNA]</scope>
    <source>
        <strain evidence="10 11">DB1703</strain>
    </source>
</reference>
<dbReference type="InterPro" id="IPR025877">
    <property type="entry name" value="MobA-like_NTP_Trfase"/>
</dbReference>
<dbReference type="GO" id="GO:0046872">
    <property type="term" value="F:metal ion binding"/>
    <property type="evidence" value="ECO:0007669"/>
    <property type="project" value="UniProtKB-KW"/>
</dbReference>
<dbReference type="AlphaFoldDB" id="A0A849I894"/>
<feature type="binding site" evidence="8">
    <location>
        <position position="25"/>
    </location>
    <ligand>
        <name>GTP</name>
        <dbReference type="ChEBI" id="CHEBI:37565"/>
    </ligand>
</feature>
<feature type="domain" description="MobA-like NTP transferase" evidence="9">
    <location>
        <begin position="9"/>
        <end position="168"/>
    </location>
</feature>
<feature type="binding site" evidence="8">
    <location>
        <begin position="12"/>
        <end position="14"/>
    </location>
    <ligand>
        <name>GTP</name>
        <dbReference type="ChEBI" id="CHEBI:37565"/>
    </ligand>
</feature>
<evidence type="ECO:0000256" key="7">
    <source>
        <dbReference type="ARBA" id="ARBA00023150"/>
    </source>
</evidence>
<feature type="binding site" evidence="8">
    <location>
        <position position="106"/>
    </location>
    <ligand>
        <name>GTP</name>
        <dbReference type="ChEBI" id="CHEBI:37565"/>
    </ligand>
</feature>
<dbReference type="NCBIfam" id="TIGR02665">
    <property type="entry name" value="molyb_mobA"/>
    <property type="match status" value="1"/>
</dbReference>
<dbReference type="GO" id="GO:0005737">
    <property type="term" value="C:cytoplasm"/>
    <property type="evidence" value="ECO:0007669"/>
    <property type="project" value="UniProtKB-SubCell"/>
</dbReference>
<sequence>MTTHPDTLGVVLAGGLARRMGGGDKGLSLIEGRTILERLVERLGRQCAGVILNANGDPERFASFGLPVVPDSVPGFAGPLAGVLAGLDWAAAHRPDLGWIATAAADTPFLPQDFVARLHAARSAAGSPLASAASGGRTHPVNGLWPVALRDDLRRALVQEGERKVGRWTARHGAATAEWSGSPDPFFNVNAPEDLEEARRLAAGRAQ</sequence>
<evidence type="ECO:0000256" key="8">
    <source>
        <dbReference type="HAMAP-Rule" id="MF_00316"/>
    </source>
</evidence>
<comment type="cofactor">
    <cofactor evidence="8">
        <name>Mg(2+)</name>
        <dbReference type="ChEBI" id="CHEBI:18420"/>
    </cofactor>
</comment>
<keyword evidence="11" id="KW-1185">Reference proteome</keyword>
<gene>
    <name evidence="8 10" type="primary">mobA</name>
    <name evidence="10" type="ORF">HJG44_07435</name>
</gene>
<dbReference type="PANTHER" id="PTHR19136:SF81">
    <property type="entry name" value="MOLYBDENUM COFACTOR GUANYLYLTRANSFERASE"/>
    <property type="match status" value="1"/>
</dbReference>
<keyword evidence="10" id="KW-0548">Nucleotidyltransferase</keyword>
<dbReference type="RefSeq" id="WP_171217719.1">
    <property type="nucleotide sequence ID" value="NZ_JABEPP010000002.1"/>
</dbReference>
<organism evidence="10 11">
    <name type="scientific">Enterovirga aerilata</name>
    <dbReference type="NCBI Taxonomy" id="2730920"/>
    <lineage>
        <taxon>Bacteria</taxon>
        <taxon>Pseudomonadati</taxon>
        <taxon>Pseudomonadota</taxon>
        <taxon>Alphaproteobacteria</taxon>
        <taxon>Hyphomicrobiales</taxon>
        <taxon>Methylobacteriaceae</taxon>
        <taxon>Enterovirga</taxon>
    </lineage>
</organism>